<keyword evidence="3" id="KW-1185">Reference proteome</keyword>
<feature type="coiled-coil region" evidence="1">
    <location>
        <begin position="12"/>
        <end position="39"/>
    </location>
</feature>
<reference evidence="2" key="1">
    <citation type="submission" date="2022-03" db="EMBL/GenBank/DDBJ databases">
        <authorList>
            <person name="Alioto T."/>
            <person name="Alioto T."/>
            <person name="Gomez Garrido J."/>
        </authorList>
    </citation>
    <scope>NUCLEOTIDE SEQUENCE</scope>
</reference>
<evidence type="ECO:0000313" key="3">
    <source>
        <dbReference type="Proteomes" id="UP001295444"/>
    </source>
</evidence>
<accession>A0AAD1VN36</accession>
<name>A0AAD1VN36_PELCU</name>
<proteinExistence type="predicted"/>
<protein>
    <submittedName>
        <fullName evidence="2">Uncharacterized protein</fullName>
    </submittedName>
</protein>
<sequence>MEFKMDDFASAHNDLASHVEQLEQKLDATETKLEGLEDRSRPNNLRLRGIPEIVLPADLQAYGLLHAYAPEILADMLLVDQVHWIPHPWFLPNTAPRASKSSRNKPKSPENYLTVKIFADPKLLTHFG</sequence>
<dbReference type="AlphaFoldDB" id="A0AAD1VN36"/>
<dbReference type="EMBL" id="OW240912">
    <property type="protein sequence ID" value="CAH2222647.1"/>
    <property type="molecule type" value="Genomic_DNA"/>
</dbReference>
<evidence type="ECO:0000313" key="2">
    <source>
        <dbReference type="EMBL" id="CAH2222647.1"/>
    </source>
</evidence>
<keyword evidence="1" id="KW-0175">Coiled coil</keyword>
<dbReference type="Proteomes" id="UP001295444">
    <property type="component" value="Chromosome 01"/>
</dbReference>
<gene>
    <name evidence="2" type="ORF">PECUL_23A029192</name>
</gene>
<evidence type="ECO:0000256" key="1">
    <source>
        <dbReference type="SAM" id="Coils"/>
    </source>
</evidence>
<organism evidence="2 3">
    <name type="scientific">Pelobates cultripes</name>
    <name type="common">Western spadefoot toad</name>
    <dbReference type="NCBI Taxonomy" id="61616"/>
    <lineage>
        <taxon>Eukaryota</taxon>
        <taxon>Metazoa</taxon>
        <taxon>Chordata</taxon>
        <taxon>Craniata</taxon>
        <taxon>Vertebrata</taxon>
        <taxon>Euteleostomi</taxon>
        <taxon>Amphibia</taxon>
        <taxon>Batrachia</taxon>
        <taxon>Anura</taxon>
        <taxon>Pelobatoidea</taxon>
        <taxon>Pelobatidae</taxon>
        <taxon>Pelobates</taxon>
    </lineage>
</organism>